<protein>
    <submittedName>
        <fullName evidence="1">Uncharacterized protein</fullName>
    </submittedName>
</protein>
<sequence>MGQVSDSTSQPPEALTSEEWDPWDIYFQYDDSDIRWIRAACHLRSNLNLGGLWVPFHFPCDYCCAAMTAIHLLFNCYSIADREQARQLNRK</sequence>
<name>A0A016T810_9BILA</name>
<comment type="caution">
    <text evidence="1">The sequence shown here is derived from an EMBL/GenBank/DDBJ whole genome shotgun (WGS) entry which is preliminary data.</text>
</comment>
<dbReference type="EMBL" id="JARK01001464">
    <property type="protein sequence ID" value="EYB98791.1"/>
    <property type="molecule type" value="Genomic_DNA"/>
</dbReference>
<gene>
    <name evidence="1" type="primary">Acey_s0128.g1445</name>
    <name evidence="1" type="ORF">Y032_0128g1445</name>
</gene>
<keyword evidence="2" id="KW-1185">Reference proteome</keyword>
<reference evidence="2" key="1">
    <citation type="journal article" date="2015" name="Nat. Genet.">
        <title>The genome and transcriptome of the zoonotic hookworm Ancylostoma ceylanicum identify infection-specific gene families.</title>
        <authorList>
            <person name="Schwarz E.M."/>
            <person name="Hu Y."/>
            <person name="Antoshechkin I."/>
            <person name="Miller M.M."/>
            <person name="Sternberg P.W."/>
            <person name="Aroian R.V."/>
        </authorList>
    </citation>
    <scope>NUCLEOTIDE SEQUENCE</scope>
    <source>
        <strain evidence="2">HY135</strain>
    </source>
</reference>
<evidence type="ECO:0000313" key="2">
    <source>
        <dbReference type="Proteomes" id="UP000024635"/>
    </source>
</evidence>
<evidence type="ECO:0000313" key="1">
    <source>
        <dbReference type="EMBL" id="EYB98791.1"/>
    </source>
</evidence>
<proteinExistence type="predicted"/>
<dbReference type="AlphaFoldDB" id="A0A016T810"/>
<organism evidence="1 2">
    <name type="scientific">Ancylostoma ceylanicum</name>
    <dbReference type="NCBI Taxonomy" id="53326"/>
    <lineage>
        <taxon>Eukaryota</taxon>
        <taxon>Metazoa</taxon>
        <taxon>Ecdysozoa</taxon>
        <taxon>Nematoda</taxon>
        <taxon>Chromadorea</taxon>
        <taxon>Rhabditida</taxon>
        <taxon>Rhabditina</taxon>
        <taxon>Rhabditomorpha</taxon>
        <taxon>Strongyloidea</taxon>
        <taxon>Ancylostomatidae</taxon>
        <taxon>Ancylostomatinae</taxon>
        <taxon>Ancylostoma</taxon>
    </lineage>
</organism>
<accession>A0A016T810</accession>
<dbReference type="Proteomes" id="UP000024635">
    <property type="component" value="Unassembled WGS sequence"/>
</dbReference>